<dbReference type="EMBL" id="LAZR01002898">
    <property type="protein sequence ID" value="KKN24245.1"/>
    <property type="molecule type" value="Genomic_DNA"/>
</dbReference>
<organism evidence="1">
    <name type="scientific">marine sediment metagenome</name>
    <dbReference type="NCBI Taxonomy" id="412755"/>
    <lineage>
        <taxon>unclassified sequences</taxon>
        <taxon>metagenomes</taxon>
        <taxon>ecological metagenomes</taxon>
    </lineage>
</organism>
<accession>A0A0F9NXN5</accession>
<reference evidence="1" key="1">
    <citation type="journal article" date="2015" name="Nature">
        <title>Complex archaea that bridge the gap between prokaryotes and eukaryotes.</title>
        <authorList>
            <person name="Spang A."/>
            <person name="Saw J.H."/>
            <person name="Jorgensen S.L."/>
            <person name="Zaremba-Niedzwiedzka K."/>
            <person name="Martijn J."/>
            <person name="Lind A.E."/>
            <person name="van Eijk R."/>
            <person name="Schleper C."/>
            <person name="Guy L."/>
            <person name="Ettema T.J."/>
        </authorList>
    </citation>
    <scope>NUCLEOTIDE SEQUENCE</scope>
</reference>
<protein>
    <submittedName>
        <fullName evidence="1">Uncharacterized protein</fullName>
    </submittedName>
</protein>
<sequence length="67" mass="7684">MLLIALIANVYALKISTDTYKHYKGQEPIITTVIEEVTVLNTDEELQETIDRLECENDWTKCKAITP</sequence>
<evidence type="ECO:0000313" key="1">
    <source>
        <dbReference type="EMBL" id="KKN24245.1"/>
    </source>
</evidence>
<name>A0A0F9NXN5_9ZZZZ</name>
<gene>
    <name evidence="1" type="ORF">LCGC14_0896900</name>
</gene>
<dbReference type="AlphaFoldDB" id="A0A0F9NXN5"/>
<comment type="caution">
    <text evidence="1">The sequence shown here is derived from an EMBL/GenBank/DDBJ whole genome shotgun (WGS) entry which is preliminary data.</text>
</comment>
<proteinExistence type="predicted"/>